<accession>R0LWG5</accession>
<protein>
    <recommendedName>
        <fullName evidence="4">Secreted protein</fullName>
    </recommendedName>
</protein>
<sequence>MLAKNTCLLVLPHALFTVTFTYALAPYVPKQGEKTDTVFPEPPASSGTRSTGLRQLLPRQAGQAAAAAPPETGRTIRNTRSAAGMREIPWRGALMAAGHRRTALRTGRLQARAERLFCSLVINHICGSCFERQIRTDAVLRECFAAELVACFELRHLWTCS</sequence>
<keyword evidence="1" id="KW-0732">Signal</keyword>
<evidence type="ECO:0000313" key="2">
    <source>
        <dbReference type="EMBL" id="EOB04823.1"/>
    </source>
</evidence>
<dbReference type="AlphaFoldDB" id="R0LWG5"/>
<organism evidence="2 3">
    <name type="scientific">Anas platyrhynchos</name>
    <name type="common">Mallard</name>
    <name type="synonym">Anas boschas</name>
    <dbReference type="NCBI Taxonomy" id="8839"/>
    <lineage>
        <taxon>Eukaryota</taxon>
        <taxon>Metazoa</taxon>
        <taxon>Chordata</taxon>
        <taxon>Craniata</taxon>
        <taxon>Vertebrata</taxon>
        <taxon>Euteleostomi</taxon>
        <taxon>Archelosauria</taxon>
        <taxon>Archosauria</taxon>
        <taxon>Dinosauria</taxon>
        <taxon>Saurischia</taxon>
        <taxon>Theropoda</taxon>
        <taxon>Coelurosauria</taxon>
        <taxon>Aves</taxon>
        <taxon>Neognathae</taxon>
        <taxon>Galloanserae</taxon>
        <taxon>Anseriformes</taxon>
        <taxon>Anatidae</taxon>
        <taxon>Anatinae</taxon>
        <taxon>Anas</taxon>
    </lineage>
</organism>
<gene>
    <name evidence="2" type="ORF">Anapl_11691</name>
</gene>
<evidence type="ECO:0000256" key="1">
    <source>
        <dbReference type="SAM" id="SignalP"/>
    </source>
</evidence>
<name>R0LWG5_ANAPL</name>
<feature type="signal peptide" evidence="1">
    <location>
        <begin position="1"/>
        <end position="23"/>
    </location>
</feature>
<proteinExistence type="predicted"/>
<evidence type="ECO:0008006" key="4">
    <source>
        <dbReference type="Google" id="ProtNLM"/>
    </source>
</evidence>
<keyword evidence="3" id="KW-1185">Reference proteome</keyword>
<reference evidence="3" key="1">
    <citation type="journal article" date="2013" name="Nat. Genet.">
        <title>The duck genome and transcriptome provide insight into an avian influenza virus reservoir species.</title>
        <authorList>
            <person name="Huang Y."/>
            <person name="Li Y."/>
            <person name="Burt D.W."/>
            <person name="Chen H."/>
            <person name="Zhang Y."/>
            <person name="Qian W."/>
            <person name="Kim H."/>
            <person name="Gan S."/>
            <person name="Zhao Y."/>
            <person name="Li J."/>
            <person name="Yi K."/>
            <person name="Feng H."/>
            <person name="Zhu P."/>
            <person name="Li B."/>
            <person name="Liu Q."/>
            <person name="Fairley S."/>
            <person name="Magor K.E."/>
            <person name="Du Z."/>
            <person name="Hu X."/>
            <person name="Goodman L."/>
            <person name="Tafer H."/>
            <person name="Vignal A."/>
            <person name="Lee T."/>
            <person name="Kim K.W."/>
            <person name="Sheng Z."/>
            <person name="An Y."/>
            <person name="Searle S."/>
            <person name="Herrero J."/>
            <person name="Groenen M.A."/>
            <person name="Crooijmans R.P."/>
            <person name="Faraut T."/>
            <person name="Cai Q."/>
            <person name="Webster R.G."/>
            <person name="Aldridge J.R."/>
            <person name="Warren W.C."/>
            <person name="Bartschat S."/>
            <person name="Kehr S."/>
            <person name="Marz M."/>
            <person name="Stadler P.F."/>
            <person name="Smith J."/>
            <person name="Kraus R.H."/>
            <person name="Zhao Y."/>
            <person name="Ren L."/>
            <person name="Fei J."/>
            <person name="Morisson M."/>
            <person name="Kaiser P."/>
            <person name="Griffin D.K."/>
            <person name="Rao M."/>
            <person name="Pitel F."/>
            <person name="Wang J."/>
            <person name="Li N."/>
        </authorList>
    </citation>
    <scope>NUCLEOTIDE SEQUENCE [LARGE SCALE GENOMIC DNA]</scope>
</reference>
<feature type="chain" id="PRO_5004344926" description="Secreted protein" evidence="1">
    <location>
        <begin position="24"/>
        <end position="161"/>
    </location>
</feature>
<dbReference type="EMBL" id="KB742745">
    <property type="protein sequence ID" value="EOB04823.1"/>
    <property type="molecule type" value="Genomic_DNA"/>
</dbReference>
<evidence type="ECO:0000313" key="3">
    <source>
        <dbReference type="Proteomes" id="UP000296049"/>
    </source>
</evidence>
<dbReference type="Proteomes" id="UP000296049">
    <property type="component" value="Unassembled WGS sequence"/>
</dbReference>